<dbReference type="GO" id="GO:0008170">
    <property type="term" value="F:N-methyltransferase activity"/>
    <property type="evidence" value="ECO:0007669"/>
    <property type="project" value="InterPro"/>
</dbReference>
<dbReference type="REBASE" id="200674">
    <property type="entry name" value="M.SspLMB152ORF200P"/>
</dbReference>
<keyword evidence="2 5" id="KW-0808">Transferase</keyword>
<dbReference type="GO" id="GO:0032259">
    <property type="term" value="P:methylation"/>
    <property type="evidence" value="ECO:0007669"/>
    <property type="project" value="UniProtKB-KW"/>
</dbReference>
<dbReference type="AlphaFoldDB" id="A0A1T1D6U5"/>
<organism evidence="5 6">
    <name type="scientific">Candidatus Synechococcus spongiarum LMB bulk15N</name>
    <dbReference type="NCBI Taxonomy" id="1943583"/>
    <lineage>
        <taxon>Bacteria</taxon>
        <taxon>Bacillati</taxon>
        <taxon>Cyanobacteriota</taxon>
        <taxon>Cyanophyceae</taxon>
        <taxon>Synechococcales</taxon>
        <taxon>Synechococcaceae</taxon>
        <taxon>Synechococcus</taxon>
    </lineage>
</organism>
<evidence type="ECO:0000313" key="5">
    <source>
        <dbReference type="EMBL" id="OOV36587.1"/>
    </source>
</evidence>
<proteinExistence type="inferred from homology"/>
<accession>A0A1T1D6U5</accession>
<dbReference type="InterPro" id="IPR002941">
    <property type="entry name" value="DNA_methylase_N4/N6"/>
</dbReference>
<dbReference type="Gene3D" id="3.40.50.150">
    <property type="entry name" value="Vaccinia Virus protein VP39"/>
    <property type="match status" value="1"/>
</dbReference>
<dbReference type="PRINTS" id="PR00508">
    <property type="entry name" value="S21N4MTFRASE"/>
</dbReference>
<comment type="similarity">
    <text evidence="3">Belongs to the N(4)/N(6)-methyltransferase family.</text>
</comment>
<dbReference type="RefSeq" id="WP_078231768.1">
    <property type="nucleotide sequence ID" value="NZ_MWLE01000004.1"/>
</dbReference>
<evidence type="ECO:0000259" key="4">
    <source>
        <dbReference type="Pfam" id="PF01555"/>
    </source>
</evidence>
<dbReference type="OrthoDB" id="9800801at2"/>
<comment type="caution">
    <text evidence="5">The sequence shown here is derived from an EMBL/GenBank/DDBJ whole genome shotgun (WGS) entry which is preliminary data.</text>
</comment>
<sequence length="351" mass="39298">MAIGRWVAVSGGLSTLHPGPAQEAYGTWDPPDLIVSDGAYGVGGFPGDPRTPEGLESWYAEHVAAWSKCAHPATTLWFWNTEIGWATTHPLLVREGWEYVQTILWDKGVGHIAGNVNGDTIRRLPTVTEICAFYRRRLVLKTPDGRMPLCRWLRTEWRRTGLPLSLANEACGVKNAATRKYLTQDWLWYFPPVEMMGRLVAFANAHGNPQGRPYYAIDGKQPVTEAEWARLRHPWHHKHGLTNVWSHPPLNGAERYRSNGRRVAPRVHNPGRNAAAHLNQKPLEFMRRIIKVASNEGDTIWEPFGGLCTASVAAVETGRNAFAAEPDPYFSALAKQRLTGQFAGDQLPLRM</sequence>
<dbReference type="EC" id="2.1.1.-" evidence="3"/>
<dbReference type="Pfam" id="PF01555">
    <property type="entry name" value="N6_N4_Mtase"/>
    <property type="match status" value="1"/>
</dbReference>
<gene>
    <name evidence="5" type="ORF">BV53_00200</name>
</gene>
<dbReference type="InterPro" id="IPR001091">
    <property type="entry name" value="RM_Methyltransferase"/>
</dbReference>
<dbReference type="EMBL" id="MWLE01000004">
    <property type="protein sequence ID" value="OOV36587.1"/>
    <property type="molecule type" value="Genomic_DNA"/>
</dbReference>
<feature type="domain" description="DNA methylase N-4/N-6" evidence="4">
    <location>
        <begin position="32"/>
        <end position="335"/>
    </location>
</feature>
<reference evidence="5 6" key="1">
    <citation type="submission" date="2017-02" db="EMBL/GenBank/DDBJ databases">
        <title>Draft Genome Sequences of 'Candidatus Synechococcus spongiarum', Cyanobacterial Symbionts of the Mediterranean Sponge Aplysina aerophoba from two locations.</title>
        <authorList>
            <person name="Slaby B.M."/>
            <person name="Hentschel U."/>
        </authorList>
    </citation>
    <scope>NUCLEOTIDE SEQUENCE [LARGE SCALE GENOMIC DNA]</scope>
    <source>
        <strain evidence="5">LMB bulk15N</strain>
    </source>
</reference>
<keyword evidence="1 5" id="KW-0489">Methyltransferase</keyword>
<dbReference type="Proteomes" id="UP000242590">
    <property type="component" value="Unassembled WGS sequence"/>
</dbReference>
<evidence type="ECO:0000313" key="6">
    <source>
        <dbReference type="Proteomes" id="UP000242590"/>
    </source>
</evidence>
<evidence type="ECO:0000256" key="1">
    <source>
        <dbReference type="ARBA" id="ARBA00022603"/>
    </source>
</evidence>
<evidence type="ECO:0000256" key="2">
    <source>
        <dbReference type="ARBA" id="ARBA00022679"/>
    </source>
</evidence>
<dbReference type="InterPro" id="IPR029063">
    <property type="entry name" value="SAM-dependent_MTases_sf"/>
</dbReference>
<evidence type="ECO:0000256" key="3">
    <source>
        <dbReference type="RuleBase" id="RU362026"/>
    </source>
</evidence>
<dbReference type="GO" id="GO:0003677">
    <property type="term" value="F:DNA binding"/>
    <property type="evidence" value="ECO:0007669"/>
    <property type="project" value="InterPro"/>
</dbReference>
<protein>
    <recommendedName>
        <fullName evidence="3">Methyltransferase</fullName>
        <ecNumber evidence="3">2.1.1.-</ecNumber>
    </recommendedName>
</protein>
<name>A0A1T1D6U5_9SYNE</name>
<dbReference type="SUPFAM" id="SSF53335">
    <property type="entry name" value="S-adenosyl-L-methionine-dependent methyltransferases"/>
    <property type="match status" value="1"/>
</dbReference>